<organism evidence="2 3">
    <name type="scientific">Rhodofomes roseus</name>
    <dbReference type="NCBI Taxonomy" id="34475"/>
    <lineage>
        <taxon>Eukaryota</taxon>
        <taxon>Fungi</taxon>
        <taxon>Dikarya</taxon>
        <taxon>Basidiomycota</taxon>
        <taxon>Agaricomycotina</taxon>
        <taxon>Agaricomycetes</taxon>
        <taxon>Polyporales</taxon>
        <taxon>Rhodofomes</taxon>
    </lineage>
</organism>
<dbReference type="RefSeq" id="XP_047774646.1">
    <property type="nucleotide sequence ID" value="XM_047917579.1"/>
</dbReference>
<feature type="region of interest" description="Disordered" evidence="1">
    <location>
        <begin position="175"/>
        <end position="226"/>
    </location>
</feature>
<dbReference type="GeneID" id="71998311"/>
<keyword evidence="3" id="KW-1185">Reference proteome</keyword>
<dbReference type="EMBL" id="JADCUA010000025">
    <property type="protein sequence ID" value="KAH9831532.1"/>
    <property type="molecule type" value="Genomic_DNA"/>
</dbReference>
<dbReference type="Proteomes" id="UP000814176">
    <property type="component" value="Unassembled WGS sequence"/>
</dbReference>
<comment type="caution">
    <text evidence="2">The sequence shown here is derived from an EMBL/GenBank/DDBJ whole genome shotgun (WGS) entry which is preliminary data.</text>
</comment>
<protein>
    <submittedName>
        <fullName evidence="2">Uncharacterized protein</fullName>
    </submittedName>
</protein>
<name>A0ABQ8K3R7_9APHY</name>
<proteinExistence type="predicted"/>
<feature type="region of interest" description="Disordered" evidence="1">
    <location>
        <begin position="50"/>
        <end position="73"/>
    </location>
</feature>
<evidence type="ECO:0000313" key="3">
    <source>
        <dbReference type="Proteomes" id="UP000814176"/>
    </source>
</evidence>
<feature type="compositionally biased region" description="Polar residues" evidence="1">
    <location>
        <begin position="53"/>
        <end position="69"/>
    </location>
</feature>
<evidence type="ECO:0000313" key="2">
    <source>
        <dbReference type="EMBL" id="KAH9831532.1"/>
    </source>
</evidence>
<feature type="region of interest" description="Disordered" evidence="1">
    <location>
        <begin position="1"/>
        <end position="31"/>
    </location>
</feature>
<evidence type="ECO:0000256" key="1">
    <source>
        <dbReference type="SAM" id="MobiDB-lite"/>
    </source>
</evidence>
<reference evidence="2 3" key="1">
    <citation type="journal article" date="2021" name="Environ. Microbiol.">
        <title>Gene family expansions and transcriptome signatures uncover fungal adaptations to wood decay.</title>
        <authorList>
            <person name="Hage H."/>
            <person name="Miyauchi S."/>
            <person name="Viragh M."/>
            <person name="Drula E."/>
            <person name="Min B."/>
            <person name="Chaduli D."/>
            <person name="Navarro D."/>
            <person name="Favel A."/>
            <person name="Norest M."/>
            <person name="Lesage-Meessen L."/>
            <person name="Balint B."/>
            <person name="Merenyi Z."/>
            <person name="de Eugenio L."/>
            <person name="Morin E."/>
            <person name="Martinez A.T."/>
            <person name="Baldrian P."/>
            <person name="Stursova M."/>
            <person name="Martinez M.J."/>
            <person name="Novotny C."/>
            <person name="Magnuson J.K."/>
            <person name="Spatafora J.W."/>
            <person name="Maurice S."/>
            <person name="Pangilinan J."/>
            <person name="Andreopoulos W."/>
            <person name="LaButti K."/>
            <person name="Hundley H."/>
            <person name="Na H."/>
            <person name="Kuo A."/>
            <person name="Barry K."/>
            <person name="Lipzen A."/>
            <person name="Henrissat B."/>
            <person name="Riley R."/>
            <person name="Ahrendt S."/>
            <person name="Nagy L.G."/>
            <person name="Grigoriev I.V."/>
            <person name="Martin F."/>
            <person name="Rosso M.N."/>
        </authorList>
    </citation>
    <scope>NUCLEOTIDE SEQUENCE [LARGE SCALE GENOMIC DNA]</scope>
    <source>
        <strain evidence="2 3">CIRM-BRFM 1785</strain>
    </source>
</reference>
<gene>
    <name evidence="2" type="ORF">C8Q71DRAFT_289738</name>
</gene>
<accession>A0ABQ8K3R7</accession>
<sequence>MHRFRPSRPPPASHLPLMRTRRTRPTAPNPPAIVTVEPAGSVENRCAVAAHSGSDTTTRPTPTRVQASGRNRADKFSQANCRARFGRRQTVIIESKVRVHLLSGNSHHLVPRLPPIVKIAWRWMVSMPPTTRPTLSGSHNACLDAGLYATPAPHSAGAITFCAPANDYLAKLEAAAPSSPRHQTHPSEAFGSPSSADRKCVSRPTGFPASAYSESQLASLEDTRIA</sequence>